<dbReference type="EMBL" id="CAXAMN010026206">
    <property type="protein sequence ID" value="CAK9101264.1"/>
    <property type="molecule type" value="Genomic_DNA"/>
</dbReference>
<evidence type="ECO:0008006" key="3">
    <source>
        <dbReference type="Google" id="ProtNLM"/>
    </source>
</evidence>
<comment type="caution">
    <text evidence="1">The sequence shown here is derived from an EMBL/GenBank/DDBJ whole genome shotgun (WGS) entry which is preliminary data.</text>
</comment>
<organism evidence="1 2">
    <name type="scientific">Durusdinium trenchii</name>
    <dbReference type="NCBI Taxonomy" id="1381693"/>
    <lineage>
        <taxon>Eukaryota</taxon>
        <taxon>Sar</taxon>
        <taxon>Alveolata</taxon>
        <taxon>Dinophyceae</taxon>
        <taxon>Suessiales</taxon>
        <taxon>Symbiodiniaceae</taxon>
        <taxon>Durusdinium</taxon>
    </lineage>
</organism>
<name>A0ABP0RKX5_9DINO</name>
<dbReference type="Proteomes" id="UP001642484">
    <property type="component" value="Unassembled WGS sequence"/>
</dbReference>
<sequence>MASLQVSNTVAVLFHKDKCPTTVAEAAEVFATIGDVARLDMSLGTTVGLLFVTFYDVRVAQRVVQHTKPFAWPAQAGMDDFRAVSWSSSQFANLPRQERGFERFGEIARIFSCGGDIIIEFYDMRAALHCCISIPGSQPKKCGPMSHKTGDTVGSAKDTDMTGWGGSARKAPPWLPHRFSCGRCGALRV</sequence>
<keyword evidence="2" id="KW-1185">Reference proteome</keyword>
<evidence type="ECO:0000313" key="2">
    <source>
        <dbReference type="Proteomes" id="UP001642484"/>
    </source>
</evidence>
<reference evidence="1 2" key="1">
    <citation type="submission" date="2024-02" db="EMBL/GenBank/DDBJ databases">
        <authorList>
            <person name="Chen Y."/>
            <person name="Shah S."/>
            <person name="Dougan E. K."/>
            <person name="Thang M."/>
            <person name="Chan C."/>
        </authorList>
    </citation>
    <scope>NUCLEOTIDE SEQUENCE [LARGE SCALE GENOMIC DNA]</scope>
</reference>
<evidence type="ECO:0000313" key="1">
    <source>
        <dbReference type="EMBL" id="CAK9101264.1"/>
    </source>
</evidence>
<accession>A0ABP0RKX5</accession>
<gene>
    <name evidence="1" type="ORF">CCMP2556_LOCUS47751</name>
</gene>
<protein>
    <recommendedName>
        <fullName evidence="3">RRM domain-containing protein</fullName>
    </recommendedName>
</protein>
<proteinExistence type="predicted"/>